<dbReference type="EMBL" id="QKYT01000097">
    <property type="protein sequence ID" value="RIA93759.1"/>
    <property type="molecule type" value="Genomic_DNA"/>
</dbReference>
<evidence type="ECO:0000313" key="1">
    <source>
        <dbReference type="EMBL" id="RIA93759.1"/>
    </source>
</evidence>
<gene>
    <name evidence="1" type="ORF">C1645_866818</name>
</gene>
<dbReference type="Proteomes" id="UP000265703">
    <property type="component" value="Unassembled WGS sequence"/>
</dbReference>
<dbReference type="OrthoDB" id="2432936at2759"/>
<accession>A0A397T8V1</accession>
<dbReference type="STRING" id="658196.A0A397T8V1"/>
<sequence length="102" mass="12245">MRGQEIEQLWREFYRSYKIMCQKSITNEEIDQFEVDAKQWIRNFCHPTTIGVMNSAGQQQGMYLHTDVSPYMHVFAQHMPQFIYAKLETKRDGIEIFLNIKH</sequence>
<evidence type="ECO:0000313" key="2">
    <source>
        <dbReference type="Proteomes" id="UP000265703"/>
    </source>
</evidence>
<name>A0A397T8V1_9GLOM</name>
<dbReference type="AlphaFoldDB" id="A0A397T8V1"/>
<reference evidence="1 2" key="1">
    <citation type="submission" date="2018-06" db="EMBL/GenBank/DDBJ databases">
        <title>Comparative genomics reveals the genomic features of Rhizophagus irregularis, R. cerebriforme, R. diaphanum and Gigaspora rosea, and their symbiotic lifestyle signature.</title>
        <authorList>
            <person name="Morin E."/>
            <person name="San Clemente H."/>
            <person name="Chen E.C.H."/>
            <person name="De La Providencia I."/>
            <person name="Hainaut M."/>
            <person name="Kuo A."/>
            <person name="Kohler A."/>
            <person name="Murat C."/>
            <person name="Tang N."/>
            <person name="Roy S."/>
            <person name="Loubradou J."/>
            <person name="Henrissat B."/>
            <person name="Grigoriev I.V."/>
            <person name="Corradi N."/>
            <person name="Roux C."/>
            <person name="Martin F.M."/>
        </authorList>
    </citation>
    <scope>NUCLEOTIDE SEQUENCE [LARGE SCALE GENOMIC DNA]</scope>
    <source>
        <strain evidence="1 2">DAOM 227022</strain>
    </source>
</reference>
<protein>
    <submittedName>
        <fullName evidence="1">Uncharacterized protein</fullName>
    </submittedName>
</protein>
<organism evidence="1 2">
    <name type="scientific">Glomus cerebriforme</name>
    <dbReference type="NCBI Taxonomy" id="658196"/>
    <lineage>
        <taxon>Eukaryota</taxon>
        <taxon>Fungi</taxon>
        <taxon>Fungi incertae sedis</taxon>
        <taxon>Mucoromycota</taxon>
        <taxon>Glomeromycotina</taxon>
        <taxon>Glomeromycetes</taxon>
        <taxon>Glomerales</taxon>
        <taxon>Glomeraceae</taxon>
        <taxon>Glomus</taxon>
    </lineage>
</organism>
<proteinExistence type="predicted"/>
<keyword evidence="2" id="KW-1185">Reference proteome</keyword>
<comment type="caution">
    <text evidence="1">The sequence shown here is derived from an EMBL/GenBank/DDBJ whole genome shotgun (WGS) entry which is preliminary data.</text>
</comment>